<name>A0AAE0T5I9_9BIVA</name>
<feature type="transmembrane region" description="Helical" evidence="1">
    <location>
        <begin position="62"/>
        <end position="90"/>
    </location>
</feature>
<dbReference type="AlphaFoldDB" id="A0AAE0T5I9"/>
<keyword evidence="3" id="KW-1185">Reference proteome</keyword>
<accession>A0AAE0T5I9</accession>
<dbReference type="Proteomes" id="UP001195483">
    <property type="component" value="Unassembled WGS sequence"/>
</dbReference>
<sequence length="147" mass="16681">MAWMIKRLNELATLIHPTKVALIAGGNVKTNHLHQGRAVGAVPEPSIPKLNSHQLELVLQHILPLAMLAVANISFKTWTASSMLLFVYAVQSFMRRTSDRQFPIVTFPKCFITPQLRNLSLRGIEMLDLGIHQIFMIFYMKAIPYKL</sequence>
<evidence type="ECO:0000256" key="1">
    <source>
        <dbReference type="SAM" id="Phobius"/>
    </source>
</evidence>
<evidence type="ECO:0000313" key="3">
    <source>
        <dbReference type="Proteomes" id="UP001195483"/>
    </source>
</evidence>
<comment type="caution">
    <text evidence="2">The sequence shown here is derived from an EMBL/GenBank/DDBJ whole genome shotgun (WGS) entry which is preliminary data.</text>
</comment>
<reference evidence="2" key="2">
    <citation type="journal article" date="2021" name="Genome Biol. Evol.">
        <title>Developing a high-quality reference genome for a parasitic bivalve with doubly uniparental inheritance (Bivalvia: Unionida).</title>
        <authorList>
            <person name="Smith C.H."/>
        </authorList>
    </citation>
    <scope>NUCLEOTIDE SEQUENCE</scope>
    <source>
        <strain evidence="2">CHS0354</strain>
        <tissue evidence="2">Mantle</tissue>
    </source>
</reference>
<keyword evidence="1" id="KW-0472">Membrane</keyword>
<dbReference type="EMBL" id="JAEAOA010001410">
    <property type="protein sequence ID" value="KAK3603754.1"/>
    <property type="molecule type" value="Genomic_DNA"/>
</dbReference>
<reference evidence="2" key="3">
    <citation type="submission" date="2023-05" db="EMBL/GenBank/DDBJ databases">
        <authorList>
            <person name="Smith C.H."/>
        </authorList>
    </citation>
    <scope>NUCLEOTIDE SEQUENCE</scope>
    <source>
        <strain evidence="2">CHS0354</strain>
        <tissue evidence="2">Mantle</tissue>
    </source>
</reference>
<reference evidence="2" key="1">
    <citation type="journal article" date="2021" name="Genome Biol. Evol.">
        <title>A High-Quality Reference Genome for a Parasitic Bivalve with Doubly Uniparental Inheritance (Bivalvia: Unionida).</title>
        <authorList>
            <person name="Smith C.H."/>
        </authorList>
    </citation>
    <scope>NUCLEOTIDE SEQUENCE</scope>
    <source>
        <strain evidence="2">CHS0354</strain>
    </source>
</reference>
<keyword evidence="1" id="KW-0812">Transmembrane</keyword>
<evidence type="ECO:0000313" key="2">
    <source>
        <dbReference type="EMBL" id="KAK3603754.1"/>
    </source>
</evidence>
<organism evidence="2 3">
    <name type="scientific">Potamilus streckersoni</name>
    <dbReference type="NCBI Taxonomy" id="2493646"/>
    <lineage>
        <taxon>Eukaryota</taxon>
        <taxon>Metazoa</taxon>
        <taxon>Spiralia</taxon>
        <taxon>Lophotrochozoa</taxon>
        <taxon>Mollusca</taxon>
        <taxon>Bivalvia</taxon>
        <taxon>Autobranchia</taxon>
        <taxon>Heteroconchia</taxon>
        <taxon>Palaeoheterodonta</taxon>
        <taxon>Unionida</taxon>
        <taxon>Unionoidea</taxon>
        <taxon>Unionidae</taxon>
        <taxon>Ambleminae</taxon>
        <taxon>Lampsilini</taxon>
        <taxon>Potamilus</taxon>
    </lineage>
</organism>
<gene>
    <name evidence="2" type="ORF">CHS0354_023368</name>
</gene>
<proteinExistence type="predicted"/>
<protein>
    <submittedName>
        <fullName evidence="2">Uncharacterized protein</fullName>
    </submittedName>
</protein>
<keyword evidence="1" id="KW-1133">Transmembrane helix</keyword>